<dbReference type="InterPro" id="IPR021514">
    <property type="entry name" value="DUF3176"/>
</dbReference>
<dbReference type="Pfam" id="PF11374">
    <property type="entry name" value="DUF3176"/>
    <property type="match status" value="1"/>
</dbReference>
<dbReference type="PANTHER" id="PTHR35394">
    <property type="entry name" value="DUF3176 DOMAIN-CONTAINING PROTEIN"/>
    <property type="match status" value="1"/>
</dbReference>
<sequence length="639" mass="70795">MRAKIHCSRDTLSLAPCFEIGADSMATRATEAEAGKRKQYKTRYERLDSFFTDTWALEILWCIVAIALLAGMSALLAVYRDASQPQWPYGISINTVISLLVSGVGGALANVLSACIGESKWQWFASRHPLSDIETFDKATRDTWGKMQLLAHGYWRAHYLANCGCLIAVGTLVIGPFSQQVVTYYNCYSVSPDRFAWLPRANNYTAGSRVYTGHSAIDPKMASAIYTGILNPPITDASAIKSFSCDSGNCTLPQFSTLGMCHSCHEILELIHPNDTFPGYWLDNWVGDPSWNWWREDSRVGYTNKSVTTHYTYTPYTMLSSRKSLGFDPSLGDAPFDDLITLDFLTLNVDTTCNTTTGQTETCTKHPFAVRCSLYPCIKTFSAKIINSVLSEDLTSSVPLKKSNISAIEVTTSENLTWSYATDTTLHRGLMTDCNASEIRTETNTVPMTGNRTNPLYGNETVKWYPEDCVYSLSYAAALAINQFLSVLFDENSLESRNGSVTDLFGDHWLKPFYNNGMANFSSANAYFASLAGTITADMRQNGQGAKLAEVIGSVFLSQTCIRIQWPWLTIPVFLVIATIGFLISIIVSSAWRGAWKSSFLPAVFFGTHNNVLPLEPRSLQSSMMAAAKQIQVQLYVNN</sequence>
<reference evidence="2" key="1">
    <citation type="submission" date="2022-07" db="EMBL/GenBank/DDBJ databases">
        <title>Genome Sequence of Xylaria arbuscula.</title>
        <authorList>
            <person name="Buettner E."/>
        </authorList>
    </citation>
    <scope>NUCLEOTIDE SEQUENCE</scope>
    <source>
        <strain evidence="2">VT107</strain>
    </source>
</reference>
<dbReference type="AlphaFoldDB" id="A0A9W8NME7"/>
<evidence type="ECO:0000256" key="1">
    <source>
        <dbReference type="SAM" id="Phobius"/>
    </source>
</evidence>
<evidence type="ECO:0000313" key="3">
    <source>
        <dbReference type="Proteomes" id="UP001148614"/>
    </source>
</evidence>
<proteinExistence type="predicted"/>
<feature type="transmembrane region" description="Helical" evidence="1">
    <location>
        <begin position="566"/>
        <end position="588"/>
    </location>
</feature>
<keyword evidence="1" id="KW-0472">Membrane</keyword>
<gene>
    <name evidence="2" type="ORF">NPX13_g1568</name>
</gene>
<protein>
    <submittedName>
        <fullName evidence="2">Uncharacterized protein</fullName>
    </submittedName>
</protein>
<feature type="transmembrane region" description="Helical" evidence="1">
    <location>
        <begin position="91"/>
        <end position="117"/>
    </location>
</feature>
<evidence type="ECO:0000313" key="2">
    <source>
        <dbReference type="EMBL" id="KAJ3578998.1"/>
    </source>
</evidence>
<dbReference type="PANTHER" id="PTHR35394:SF6">
    <property type="entry name" value="DUF3176 DOMAIN-CONTAINING PROTEIN"/>
    <property type="match status" value="1"/>
</dbReference>
<feature type="transmembrane region" description="Helical" evidence="1">
    <location>
        <begin position="157"/>
        <end position="177"/>
    </location>
</feature>
<accession>A0A9W8NME7</accession>
<name>A0A9W8NME7_9PEZI</name>
<keyword evidence="3" id="KW-1185">Reference proteome</keyword>
<keyword evidence="1" id="KW-1133">Transmembrane helix</keyword>
<dbReference type="VEuPathDB" id="FungiDB:F4678DRAFT_479936"/>
<keyword evidence="1" id="KW-0812">Transmembrane</keyword>
<comment type="caution">
    <text evidence="2">The sequence shown here is derived from an EMBL/GenBank/DDBJ whole genome shotgun (WGS) entry which is preliminary data.</text>
</comment>
<organism evidence="2 3">
    <name type="scientific">Xylaria arbuscula</name>
    <dbReference type="NCBI Taxonomy" id="114810"/>
    <lineage>
        <taxon>Eukaryota</taxon>
        <taxon>Fungi</taxon>
        <taxon>Dikarya</taxon>
        <taxon>Ascomycota</taxon>
        <taxon>Pezizomycotina</taxon>
        <taxon>Sordariomycetes</taxon>
        <taxon>Xylariomycetidae</taxon>
        <taxon>Xylariales</taxon>
        <taxon>Xylariaceae</taxon>
        <taxon>Xylaria</taxon>
    </lineage>
</organism>
<dbReference type="Proteomes" id="UP001148614">
    <property type="component" value="Unassembled WGS sequence"/>
</dbReference>
<dbReference type="EMBL" id="JANPWZ010000144">
    <property type="protein sequence ID" value="KAJ3578998.1"/>
    <property type="molecule type" value="Genomic_DNA"/>
</dbReference>
<feature type="transmembrane region" description="Helical" evidence="1">
    <location>
        <begin position="55"/>
        <end position="79"/>
    </location>
</feature>